<gene>
    <name evidence="2" type="ORF">Q428_03510</name>
</gene>
<proteinExistence type="predicted"/>
<sequence>MNNLRVITMYYYYLLDDKVAFSKFKLNKFQEILPDHARTVQGNMFYLNQLTPGKSRKSFCISDPSMLDISKEDLNLLRTGKKEYSDIPEWILEKISSKDVMCINISYPDWQYLLNSTKKKSYKVNIVGLGDVGGILALGLKLQGNDIISSIGIYDVDKNKIQRWYLELNQIIHPNHEFLFPKVEVIGMDDLFNCDIFVFCVSTGVPKIGEEQNDVRLVQFNGNSKIINEYSKKARKEKFKGLFAVVSDPVDLLCKSAYLSSNTDEYGNYDYLGLAPEQIIGFGLGVMDARAAFYSQESNETSHYIKEGRVFGPHGDGLVVADSIIRYNHNISISLTEKVLNSNLKVRETGYKPYIAPAISSGALSIISCLKGEWHYSSTFVGGVFMGLKNRYTSTGIELEKLELPDNLFERLSATYKYLEKIL</sequence>
<dbReference type="EMBL" id="AZQP01000007">
    <property type="protein sequence ID" value="EYE89183.1"/>
    <property type="molecule type" value="Genomic_DNA"/>
</dbReference>
<dbReference type="SUPFAM" id="SSF51735">
    <property type="entry name" value="NAD(P)-binding Rossmann-fold domains"/>
    <property type="match status" value="1"/>
</dbReference>
<dbReference type="Proteomes" id="UP000019681">
    <property type="component" value="Unassembled WGS sequence"/>
</dbReference>
<dbReference type="AlphaFoldDB" id="A0A017RWN1"/>
<dbReference type="Gene3D" id="3.40.50.720">
    <property type="entry name" value="NAD(P)-binding Rossmann-like Domain"/>
    <property type="match status" value="1"/>
</dbReference>
<name>A0A017RWN1_9CLOT</name>
<dbReference type="STRING" id="1403537.Q428_03510"/>
<accession>A0A017RWN1</accession>
<organism evidence="2 3">
    <name type="scientific">Fervidicella metallireducens AeB</name>
    <dbReference type="NCBI Taxonomy" id="1403537"/>
    <lineage>
        <taxon>Bacteria</taxon>
        <taxon>Bacillati</taxon>
        <taxon>Bacillota</taxon>
        <taxon>Clostridia</taxon>
        <taxon>Eubacteriales</taxon>
        <taxon>Clostridiaceae</taxon>
        <taxon>Fervidicella</taxon>
    </lineage>
</organism>
<protein>
    <submittedName>
        <fullName evidence="2">Malate/lactate dehydrogenase-like protein</fullName>
    </submittedName>
</protein>
<dbReference type="PANTHER" id="PTHR43128:SF16">
    <property type="entry name" value="L-LACTATE DEHYDROGENASE"/>
    <property type="match status" value="1"/>
</dbReference>
<comment type="caution">
    <text evidence="2">The sequence shown here is derived from an EMBL/GenBank/DDBJ whole genome shotgun (WGS) entry which is preliminary data.</text>
</comment>
<reference evidence="2 3" key="1">
    <citation type="journal article" date="2014" name="Genome Announc.">
        <title>Draft Genome Sequence of Fervidicella metallireducens Strain AeBT, an Iron-Reducing Thermoanaerobe from the Great Artesian Basin.</title>
        <authorList>
            <person name="Patel B.K."/>
        </authorList>
    </citation>
    <scope>NUCLEOTIDE SEQUENCE [LARGE SCALE GENOMIC DNA]</scope>
    <source>
        <strain evidence="2 3">AeB</strain>
    </source>
</reference>
<dbReference type="GO" id="GO:0004459">
    <property type="term" value="F:L-lactate dehydrogenase (NAD+) activity"/>
    <property type="evidence" value="ECO:0007669"/>
    <property type="project" value="TreeGrafter"/>
</dbReference>
<dbReference type="InterPro" id="IPR036291">
    <property type="entry name" value="NAD(P)-bd_dom_sf"/>
</dbReference>
<keyword evidence="3" id="KW-1185">Reference proteome</keyword>
<evidence type="ECO:0000313" key="2">
    <source>
        <dbReference type="EMBL" id="EYE89183.1"/>
    </source>
</evidence>
<feature type="domain" description="Lactate/malate dehydrogenase N-terminal" evidence="1">
    <location>
        <begin position="123"/>
        <end position="263"/>
    </location>
</feature>
<dbReference type="GO" id="GO:0006089">
    <property type="term" value="P:lactate metabolic process"/>
    <property type="evidence" value="ECO:0007669"/>
    <property type="project" value="TreeGrafter"/>
</dbReference>
<dbReference type="Pfam" id="PF00056">
    <property type="entry name" value="Ldh_1_N"/>
    <property type="match status" value="1"/>
</dbReference>
<dbReference type="PANTHER" id="PTHR43128">
    <property type="entry name" value="L-2-HYDROXYCARBOXYLATE DEHYDROGENASE (NAD(P)(+))"/>
    <property type="match status" value="1"/>
</dbReference>
<dbReference type="InterPro" id="IPR001236">
    <property type="entry name" value="Lactate/malate_DH_N"/>
</dbReference>
<evidence type="ECO:0000313" key="3">
    <source>
        <dbReference type="Proteomes" id="UP000019681"/>
    </source>
</evidence>
<evidence type="ECO:0000259" key="1">
    <source>
        <dbReference type="Pfam" id="PF00056"/>
    </source>
</evidence>